<dbReference type="EMBL" id="JBBPBN010000173">
    <property type="protein sequence ID" value="KAK8973995.1"/>
    <property type="molecule type" value="Genomic_DNA"/>
</dbReference>
<evidence type="ECO:0000313" key="2">
    <source>
        <dbReference type="Proteomes" id="UP001396334"/>
    </source>
</evidence>
<reference evidence="1 2" key="1">
    <citation type="journal article" date="2024" name="G3 (Bethesda)">
        <title>Genome assembly of Hibiscus sabdariffa L. provides insights into metabolisms of medicinal natural products.</title>
        <authorList>
            <person name="Kim T."/>
        </authorList>
    </citation>
    <scope>NUCLEOTIDE SEQUENCE [LARGE SCALE GENOMIC DNA]</scope>
    <source>
        <strain evidence="1">TK-2024</strain>
        <tissue evidence="1">Old leaves</tissue>
    </source>
</reference>
<organism evidence="1 2">
    <name type="scientific">Hibiscus sabdariffa</name>
    <name type="common">roselle</name>
    <dbReference type="NCBI Taxonomy" id="183260"/>
    <lineage>
        <taxon>Eukaryota</taxon>
        <taxon>Viridiplantae</taxon>
        <taxon>Streptophyta</taxon>
        <taxon>Embryophyta</taxon>
        <taxon>Tracheophyta</taxon>
        <taxon>Spermatophyta</taxon>
        <taxon>Magnoliopsida</taxon>
        <taxon>eudicotyledons</taxon>
        <taxon>Gunneridae</taxon>
        <taxon>Pentapetalae</taxon>
        <taxon>rosids</taxon>
        <taxon>malvids</taxon>
        <taxon>Malvales</taxon>
        <taxon>Malvaceae</taxon>
        <taxon>Malvoideae</taxon>
        <taxon>Hibiscus</taxon>
    </lineage>
</organism>
<evidence type="ECO:0000313" key="1">
    <source>
        <dbReference type="EMBL" id="KAK8973995.1"/>
    </source>
</evidence>
<comment type="caution">
    <text evidence="1">The sequence shown here is derived from an EMBL/GenBank/DDBJ whole genome shotgun (WGS) entry which is preliminary data.</text>
</comment>
<dbReference type="Proteomes" id="UP001396334">
    <property type="component" value="Unassembled WGS sequence"/>
</dbReference>
<keyword evidence="2" id="KW-1185">Reference proteome</keyword>
<accession>A0ABR2NDA6</accession>
<gene>
    <name evidence="1" type="ORF">V6N11_046953</name>
</gene>
<proteinExistence type="predicted"/>
<sequence>MNQGTAMEFPKLRLQATPPLESSEEGEVFGVILSRSRLGFECVHRGPESREQSSALENTLKRAFSMKRSRSTSSSSCVATGGRGGYYKIFHHFDDPDPDPIALHEFHNVAIKSRKKRSSKNI</sequence>
<name>A0ABR2NDA6_9ROSI</name>
<protein>
    <submittedName>
        <fullName evidence="1">Uncharacterized protein</fullName>
    </submittedName>
</protein>